<dbReference type="InterPro" id="IPR036388">
    <property type="entry name" value="WH-like_DNA-bd_sf"/>
</dbReference>
<proteinExistence type="predicted"/>
<evidence type="ECO:0000313" key="2">
    <source>
        <dbReference type="EMBL" id="SHE74058.1"/>
    </source>
</evidence>
<evidence type="ECO:0000313" key="3">
    <source>
        <dbReference type="Proteomes" id="UP000184128"/>
    </source>
</evidence>
<feature type="domain" description="Metallo-beta-lactamase" evidence="1">
    <location>
        <begin position="23"/>
        <end position="230"/>
    </location>
</feature>
<dbReference type="RefSeq" id="WP_073297396.1">
    <property type="nucleotide sequence ID" value="NZ_FQUF01000013.1"/>
</dbReference>
<dbReference type="SMART" id="SM00849">
    <property type="entry name" value="Lactamase_B"/>
    <property type="match status" value="1"/>
</dbReference>
<organism evidence="2 3">
    <name type="scientific">Atopostipes suicloacalis DSM 15692</name>
    <dbReference type="NCBI Taxonomy" id="1121025"/>
    <lineage>
        <taxon>Bacteria</taxon>
        <taxon>Bacillati</taxon>
        <taxon>Bacillota</taxon>
        <taxon>Bacilli</taxon>
        <taxon>Lactobacillales</taxon>
        <taxon>Carnobacteriaceae</taxon>
        <taxon>Atopostipes</taxon>
    </lineage>
</organism>
<dbReference type="Proteomes" id="UP000184128">
    <property type="component" value="Unassembled WGS sequence"/>
</dbReference>
<dbReference type="STRING" id="1121025.SAMN02745249_01049"/>
<dbReference type="PANTHER" id="PTHR23131">
    <property type="entry name" value="ENDORIBONUCLEASE LACTB2"/>
    <property type="match status" value="1"/>
</dbReference>
<dbReference type="InterPro" id="IPR050662">
    <property type="entry name" value="Sec-metab_biosynth-thioest"/>
</dbReference>
<accession>A0A1M4VYK3</accession>
<dbReference type="OrthoDB" id="9802248at2"/>
<dbReference type="PANTHER" id="PTHR23131:SF4">
    <property type="entry name" value="METALLO-BETA-LACTAMASE SUPERFAMILY POTEIN"/>
    <property type="match status" value="1"/>
</dbReference>
<sequence length="343" mass="39197">MIKEVVKDIYTFPVTLPNNLLKALNVYVVKGENRIVVFDTGFNAEASKEDLLNGLKALDVSIEEVEVILTHLHSDHVGLVNLFAGAGCKIYAGEVDGQLINEMVTREYWDSLEALIPLYGMEEDELITDENPGYKHRLERTIDYIELEIGEYFAVGDYCFEILDLSGHTPGHLGFYDKDKKILLSADTILDPITPNITFWGFEYPDILNTYIETLYSLKDLEIDLALATHRKIIANPHGRIDELILHHDERLQEILDAMDFGKKYTVREISTNISWRIRADNWDEFPRAQKWFAAGETMAHLHHLANTNCVKMDMGEGSLKFTKLEEEIVPFNKESDESVKSL</sequence>
<protein>
    <submittedName>
        <fullName evidence="2">Glyoxylase, beta-lactamase superfamily II</fullName>
    </submittedName>
</protein>
<name>A0A1M4VYK3_9LACT</name>
<dbReference type="Pfam" id="PF00753">
    <property type="entry name" value="Lactamase_B"/>
    <property type="match status" value="1"/>
</dbReference>
<dbReference type="Gene3D" id="3.60.15.10">
    <property type="entry name" value="Ribonuclease Z/Hydroxyacylglutathione hydrolase-like"/>
    <property type="match status" value="1"/>
</dbReference>
<dbReference type="InterPro" id="IPR036866">
    <property type="entry name" value="RibonucZ/Hydroxyglut_hydro"/>
</dbReference>
<dbReference type="Gene3D" id="1.10.10.10">
    <property type="entry name" value="Winged helix-like DNA-binding domain superfamily/Winged helix DNA-binding domain"/>
    <property type="match status" value="1"/>
</dbReference>
<dbReference type="InterPro" id="IPR001279">
    <property type="entry name" value="Metallo-B-lactamas"/>
</dbReference>
<dbReference type="EMBL" id="FQUF01000013">
    <property type="protein sequence ID" value="SHE74058.1"/>
    <property type="molecule type" value="Genomic_DNA"/>
</dbReference>
<gene>
    <name evidence="2" type="ORF">SAMN02745249_01049</name>
</gene>
<dbReference type="SUPFAM" id="SSF56281">
    <property type="entry name" value="Metallo-hydrolase/oxidoreductase"/>
    <property type="match status" value="1"/>
</dbReference>
<dbReference type="AlphaFoldDB" id="A0A1M4VYK3"/>
<keyword evidence="3" id="KW-1185">Reference proteome</keyword>
<reference evidence="2 3" key="1">
    <citation type="submission" date="2016-11" db="EMBL/GenBank/DDBJ databases">
        <authorList>
            <person name="Jaros S."/>
            <person name="Januszkiewicz K."/>
            <person name="Wedrychowicz H."/>
        </authorList>
    </citation>
    <scope>NUCLEOTIDE SEQUENCE [LARGE SCALE GENOMIC DNA]</scope>
    <source>
        <strain evidence="2 3">DSM 15692</strain>
    </source>
</reference>
<evidence type="ECO:0000259" key="1">
    <source>
        <dbReference type="SMART" id="SM00849"/>
    </source>
</evidence>